<dbReference type="RefSeq" id="WP_112990978.1">
    <property type="nucleotide sequence ID" value="NZ_PTLZ01000001.1"/>
</dbReference>
<accession>A0A4V3BWA2</accession>
<organism evidence="2 3">
    <name type="scientific">Herminiimonas fonticola</name>
    <dbReference type="NCBI Taxonomy" id="303380"/>
    <lineage>
        <taxon>Bacteria</taxon>
        <taxon>Pseudomonadati</taxon>
        <taxon>Pseudomonadota</taxon>
        <taxon>Betaproteobacteria</taxon>
        <taxon>Burkholderiales</taxon>
        <taxon>Oxalobacteraceae</taxon>
        <taxon>Herminiimonas</taxon>
    </lineage>
</organism>
<dbReference type="Pfam" id="PF00903">
    <property type="entry name" value="Glyoxalase"/>
    <property type="match status" value="1"/>
</dbReference>
<dbReference type="OrthoDB" id="8776491at2"/>
<sequence length="124" mass="13674">MHTKINWFEIPSTDFGRAIRFYETLFDTTLRREKPDSDSLDMALFSDTGGIPCGCVTHGEGYSPSSSGTLIYLDASPSIDAVLARIEPAGGEIRLQKMELPNDIGYIAHFIDTEGNLLALHSQH</sequence>
<evidence type="ECO:0000313" key="3">
    <source>
        <dbReference type="Proteomes" id="UP000294737"/>
    </source>
</evidence>
<proteinExistence type="predicted"/>
<keyword evidence="3" id="KW-1185">Reference proteome</keyword>
<dbReference type="PANTHER" id="PTHR33993">
    <property type="entry name" value="GLYOXALASE-RELATED"/>
    <property type="match status" value="1"/>
</dbReference>
<comment type="caution">
    <text evidence="2">The sequence shown here is derived from an EMBL/GenBank/DDBJ whole genome shotgun (WGS) entry which is preliminary data.</text>
</comment>
<dbReference type="InterPro" id="IPR037523">
    <property type="entry name" value="VOC_core"/>
</dbReference>
<dbReference type="PROSITE" id="PS51819">
    <property type="entry name" value="VOC"/>
    <property type="match status" value="1"/>
</dbReference>
<dbReference type="PANTHER" id="PTHR33993:SF2">
    <property type="entry name" value="VOC DOMAIN-CONTAINING PROTEIN"/>
    <property type="match status" value="1"/>
</dbReference>
<evidence type="ECO:0000259" key="1">
    <source>
        <dbReference type="PROSITE" id="PS51819"/>
    </source>
</evidence>
<feature type="domain" description="VOC" evidence="1">
    <location>
        <begin position="4"/>
        <end position="123"/>
    </location>
</feature>
<dbReference type="AlphaFoldDB" id="A0A4V3BWA2"/>
<dbReference type="SUPFAM" id="SSF54593">
    <property type="entry name" value="Glyoxalase/Bleomycin resistance protein/Dihydroxybiphenyl dioxygenase"/>
    <property type="match status" value="1"/>
</dbReference>
<dbReference type="Proteomes" id="UP000294737">
    <property type="component" value="Unassembled WGS sequence"/>
</dbReference>
<gene>
    <name evidence="2" type="ORF">EV677_0902</name>
</gene>
<reference evidence="2 3" key="1">
    <citation type="submission" date="2019-03" db="EMBL/GenBank/DDBJ databases">
        <title>Genomic Encyclopedia of Type Strains, Phase IV (KMG-IV): sequencing the most valuable type-strain genomes for metagenomic binning, comparative biology and taxonomic classification.</title>
        <authorList>
            <person name="Goeker M."/>
        </authorList>
    </citation>
    <scope>NUCLEOTIDE SEQUENCE [LARGE SCALE GENOMIC DNA]</scope>
    <source>
        <strain evidence="2 3">DSM 18555</strain>
    </source>
</reference>
<name>A0A4V3BWA2_9BURK</name>
<dbReference type="Gene3D" id="3.10.180.10">
    <property type="entry name" value="2,3-Dihydroxybiphenyl 1,2-Dioxygenase, domain 1"/>
    <property type="match status" value="1"/>
</dbReference>
<dbReference type="InterPro" id="IPR004360">
    <property type="entry name" value="Glyas_Fos-R_dOase_dom"/>
</dbReference>
<protein>
    <recommendedName>
        <fullName evidence="1">VOC domain-containing protein</fullName>
    </recommendedName>
</protein>
<dbReference type="InterPro" id="IPR029068">
    <property type="entry name" value="Glyas_Bleomycin-R_OHBP_Dase"/>
</dbReference>
<dbReference type="CDD" id="cd07247">
    <property type="entry name" value="SgaA_N_like"/>
    <property type="match status" value="1"/>
</dbReference>
<dbReference type="InterPro" id="IPR052164">
    <property type="entry name" value="Anthracycline_SecMetBiosynth"/>
</dbReference>
<evidence type="ECO:0000313" key="2">
    <source>
        <dbReference type="EMBL" id="TDN94358.1"/>
    </source>
</evidence>
<dbReference type="EMBL" id="SNWF01000004">
    <property type="protein sequence ID" value="TDN94358.1"/>
    <property type="molecule type" value="Genomic_DNA"/>
</dbReference>